<proteinExistence type="predicted"/>
<protein>
    <submittedName>
        <fullName evidence="1">Uncharacterized protein</fullName>
    </submittedName>
</protein>
<reference evidence="1" key="2">
    <citation type="submission" date="2015-07" db="EMBL/GenBank/DDBJ databases">
        <authorList>
            <person name="Noorani M."/>
        </authorList>
    </citation>
    <scope>NUCLEOTIDE SEQUENCE</scope>
    <source>
        <strain evidence="1">Yugu1</strain>
    </source>
</reference>
<accession>A0A368QZ59</accession>
<reference evidence="1" key="1">
    <citation type="journal article" date="2012" name="Nat. Biotechnol.">
        <title>Reference genome sequence of the model plant Setaria.</title>
        <authorList>
            <person name="Bennetzen J.L."/>
            <person name="Schmutz J."/>
            <person name="Wang H."/>
            <person name="Percifield R."/>
            <person name="Hawkins J."/>
            <person name="Pontaroli A.C."/>
            <person name="Estep M."/>
            <person name="Feng L."/>
            <person name="Vaughn J.N."/>
            <person name="Grimwood J."/>
            <person name="Jenkins J."/>
            <person name="Barry K."/>
            <person name="Lindquist E."/>
            <person name="Hellsten U."/>
            <person name="Deshpande S."/>
            <person name="Wang X."/>
            <person name="Wu X."/>
            <person name="Mitros T."/>
            <person name="Triplett J."/>
            <person name="Yang X."/>
            <person name="Ye C.Y."/>
            <person name="Mauro-Herrera M."/>
            <person name="Wang L."/>
            <person name="Li P."/>
            <person name="Sharma M."/>
            <person name="Sharma R."/>
            <person name="Ronald P.C."/>
            <person name="Panaud O."/>
            <person name="Kellogg E.A."/>
            <person name="Brutnell T.P."/>
            <person name="Doust A.N."/>
            <person name="Tuskan G.A."/>
            <person name="Rokhsar D."/>
            <person name="Devos K.M."/>
        </authorList>
    </citation>
    <scope>NUCLEOTIDE SEQUENCE [LARGE SCALE GENOMIC DNA]</scope>
    <source>
        <strain evidence="1">Yugu1</strain>
    </source>
</reference>
<name>A0A368QZ59_SETIT</name>
<dbReference type="OrthoDB" id="10578260at2759"/>
<evidence type="ECO:0000313" key="1">
    <source>
        <dbReference type="EMBL" id="RCV23192.1"/>
    </source>
</evidence>
<gene>
    <name evidence="1" type="ORF">SETIT_4G279200v2</name>
</gene>
<dbReference type="EMBL" id="CM003531">
    <property type="protein sequence ID" value="RCV23192.1"/>
    <property type="molecule type" value="Genomic_DNA"/>
</dbReference>
<organism evidence="1">
    <name type="scientific">Setaria italica</name>
    <name type="common">Foxtail millet</name>
    <name type="synonym">Panicum italicum</name>
    <dbReference type="NCBI Taxonomy" id="4555"/>
    <lineage>
        <taxon>Eukaryota</taxon>
        <taxon>Viridiplantae</taxon>
        <taxon>Streptophyta</taxon>
        <taxon>Embryophyta</taxon>
        <taxon>Tracheophyta</taxon>
        <taxon>Spermatophyta</taxon>
        <taxon>Magnoliopsida</taxon>
        <taxon>Liliopsida</taxon>
        <taxon>Poales</taxon>
        <taxon>Poaceae</taxon>
        <taxon>PACMAD clade</taxon>
        <taxon>Panicoideae</taxon>
        <taxon>Panicodae</taxon>
        <taxon>Paniceae</taxon>
        <taxon>Cenchrinae</taxon>
        <taxon>Setaria</taxon>
    </lineage>
</organism>
<sequence length="119" mass="12809">MGVDLGPGFIPPKRKGSPCSLPPSELVSQVFLGKSEPSKLANLLKIYCTCFSPLCSSLGRMGRKKFGSCGWVRHGERLHEMQIGVMMGGHDCMTDQWPVAHIPMASSCGGSSLPLFPCQ</sequence>
<dbReference type="AlphaFoldDB" id="A0A368QZ59"/>